<sequence length="613" mass="69772">MRPHFEQLYSKFLSIVPDLPLEIILEVYKEVLLTYLTIEQVIDFAEVDPLVALILKLILENSYLSLTHDGLQVHKNKGYLLTRNDHKYLWKLVNFMHTRNVVFDRLHVKLLSEYDTFIYDTLLGSTDNFRLMTLCQTRVQLSWRCFHKVDTLVLAESDLGSERLSSYKNMLLSDVFPNLKKCKFEMMTNRLIPLLKIAASKYNLKKLNISLILNHNSCFTDDEIDFLVLLSKCMKSDCQIKLTNLLESTDKSHIPWNTYQRLQSIAVSNHTTITDDATIQLLPACQDLKSLYLVYANTESSKLQDLYSNSLKTLTVVTTEGKPQFNFKNTTNLHHLTLKNCCIGYEMSNCFPDSLKSLKLENCSYSSGIFLPTGLQSLELICDPDSTSTPVIYNLSMLDSIAYAYIDKLELSAASKLIQNLSPKLSSLNVHICTQKGTFAISEENFSLQHLTNLHDAHLTISTAEYVSNFSPSLLPNSIQKLELRQELTENLEDPYSHQVNINFTFRDDDLLKFADDNAGVISANLYGSHLTLDLNNLNAQRIKTIDIPHLQYVYNVKLGKIPETLSDFKMNHSDRVTIEVPELTDTVMSCGLTRYNSNLWVGGDFGSSAQVA</sequence>
<evidence type="ECO:0000313" key="1">
    <source>
        <dbReference type="EMBL" id="GMG21574.1"/>
    </source>
</evidence>
<gene>
    <name evidence="1" type="ORF">Amon01_000209800</name>
</gene>
<evidence type="ECO:0000313" key="2">
    <source>
        <dbReference type="Proteomes" id="UP001165063"/>
    </source>
</evidence>
<reference evidence="1" key="1">
    <citation type="submission" date="2023-04" db="EMBL/GenBank/DDBJ databases">
        <title>Ambrosiozyma monospora NBRC 1965.</title>
        <authorList>
            <person name="Ichikawa N."/>
            <person name="Sato H."/>
            <person name="Tonouchi N."/>
        </authorList>
    </citation>
    <scope>NUCLEOTIDE SEQUENCE</scope>
    <source>
        <strain evidence="1">NBRC 1965</strain>
    </source>
</reference>
<accession>A0A9W6YW99</accession>
<dbReference type="AlphaFoldDB" id="A0A9W6YW99"/>
<keyword evidence="2" id="KW-1185">Reference proteome</keyword>
<dbReference type="SUPFAM" id="SSF52047">
    <property type="entry name" value="RNI-like"/>
    <property type="match status" value="1"/>
</dbReference>
<protein>
    <submittedName>
        <fullName evidence="1">Unnamed protein product</fullName>
    </submittedName>
</protein>
<comment type="caution">
    <text evidence="1">The sequence shown here is derived from an EMBL/GenBank/DDBJ whole genome shotgun (WGS) entry which is preliminary data.</text>
</comment>
<organism evidence="1 2">
    <name type="scientific">Ambrosiozyma monospora</name>
    <name type="common">Yeast</name>
    <name type="synonym">Endomycopsis monosporus</name>
    <dbReference type="NCBI Taxonomy" id="43982"/>
    <lineage>
        <taxon>Eukaryota</taxon>
        <taxon>Fungi</taxon>
        <taxon>Dikarya</taxon>
        <taxon>Ascomycota</taxon>
        <taxon>Saccharomycotina</taxon>
        <taxon>Pichiomycetes</taxon>
        <taxon>Pichiales</taxon>
        <taxon>Pichiaceae</taxon>
        <taxon>Ambrosiozyma</taxon>
    </lineage>
</organism>
<proteinExistence type="predicted"/>
<dbReference type="EMBL" id="BSXU01000716">
    <property type="protein sequence ID" value="GMG21574.1"/>
    <property type="molecule type" value="Genomic_DNA"/>
</dbReference>
<dbReference type="Proteomes" id="UP001165063">
    <property type="component" value="Unassembled WGS sequence"/>
</dbReference>
<name>A0A9W6YW99_AMBMO</name>